<evidence type="ECO:0000256" key="6">
    <source>
        <dbReference type="ARBA" id="ARBA00050365"/>
    </source>
</evidence>
<evidence type="ECO:0000256" key="18">
    <source>
        <dbReference type="ARBA" id="ARBA00082399"/>
    </source>
</evidence>
<dbReference type="Pfam" id="PF00106">
    <property type="entry name" value="adh_short"/>
    <property type="match status" value="1"/>
</dbReference>
<proteinExistence type="inferred from homology"/>
<evidence type="ECO:0000313" key="21">
    <source>
        <dbReference type="EMBL" id="KAL1526363.1"/>
    </source>
</evidence>
<comment type="similarity">
    <text evidence="1 19">Belongs to the short-chain dehydrogenases/reductases (SDR) family.</text>
</comment>
<evidence type="ECO:0000256" key="7">
    <source>
        <dbReference type="ARBA" id="ARBA00050435"/>
    </source>
</evidence>
<dbReference type="Proteomes" id="UP001515480">
    <property type="component" value="Unassembled WGS sequence"/>
</dbReference>
<evidence type="ECO:0000256" key="14">
    <source>
        <dbReference type="ARBA" id="ARBA00052668"/>
    </source>
</evidence>
<dbReference type="GO" id="GO:0003857">
    <property type="term" value="F:(3S)-3-hydroxyacyl-CoA dehydrogenase (NAD+) activity"/>
    <property type="evidence" value="ECO:0007669"/>
    <property type="project" value="UniProtKB-EC"/>
</dbReference>
<sequence>MLRHIVAIVSGGSSGLGEAVARRIVSAGGRVVISDLNPAGAALAHELGAHAAFARADCTSEADVAGALDLAESTFGEPVSVAVNTAGILHAAKTVSRKGEAHPLEPFAKVLQVNVTGSFNVARLAAQRMAARTPDADGQRGCVINTASIAAFDGQAGQIAYAASKGAIVGMCLPMARDLAPLGIRVCTIAPGVFETPMMAAAPDKLRESLAASIPFPSRFGKPAEFASFCETIILNPYLNGEVVRLDGAVRMT</sequence>
<evidence type="ECO:0000256" key="17">
    <source>
        <dbReference type="ARBA" id="ARBA00082293"/>
    </source>
</evidence>
<dbReference type="PRINTS" id="PR00081">
    <property type="entry name" value="GDHRDH"/>
</dbReference>
<evidence type="ECO:0000256" key="13">
    <source>
        <dbReference type="ARBA" id="ARBA00052417"/>
    </source>
</evidence>
<dbReference type="PROSITE" id="PS00061">
    <property type="entry name" value="ADH_SHORT"/>
    <property type="match status" value="1"/>
</dbReference>
<evidence type="ECO:0000256" key="15">
    <source>
        <dbReference type="ARBA" id="ARBA00072938"/>
    </source>
</evidence>
<evidence type="ECO:0000256" key="4">
    <source>
        <dbReference type="ARBA" id="ARBA00049381"/>
    </source>
</evidence>
<comment type="catalytic activity">
    <reaction evidence="12">
        <text>5alpha-pregnan-20beta-ol-3-one + NAD(+) = 5alpha-pregnane-3,20-dione + NADH + H(+)</text>
        <dbReference type="Rhea" id="RHEA:42008"/>
        <dbReference type="ChEBI" id="CHEBI:15378"/>
        <dbReference type="ChEBI" id="CHEBI:28952"/>
        <dbReference type="ChEBI" id="CHEBI:57540"/>
        <dbReference type="ChEBI" id="CHEBI:57945"/>
        <dbReference type="ChEBI" id="CHEBI:78594"/>
    </reaction>
    <physiologicalReaction direction="left-to-right" evidence="12">
        <dbReference type="Rhea" id="RHEA:42009"/>
    </physiologicalReaction>
</comment>
<evidence type="ECO:0000256" key="10">
    <source>
        <dbReference type="ARBA" id="ARBA00051637"/>
    </source>
</evidence>
<dbReference type="InterPro" id="IPR020904">
    <property type="entry name" value="Sc_DH/Rdtase_CS"/>
</dbReference>
<keyword evidence="2" id="KW-0560">Oxidoreductase</keyword>
<name>A0AB34JZB8_PRYPA</name>
<comment type="catalytic activity">
    <reaction evidence="9">
        <text>(3S)-3-hydroxybutanoyl-CoA + NAD(+) = acetoacetyl-CoA + NADH + H(+)</text>
        <dbReference type="Rhea" id="RHEA:30799"/>
        <dbReference type="ChEBI" id="CHEBI:15378"/>
        <dbReference type="ChEBI" id="CHEBI:57286"/>
        <dbReference type="ChEBI" id="CHEBI:57316"/>
        <dbReference type="ChEBI" id="CHEBI:57540"/>
        <dbReference type="ChEBI" id="CHEBI:57945"/>
    </reaction>
    <physiologicalReaction direction="left-to-right" evidence="9">
        <dbReference type="Rhea" id="RHEA:30800"/>
    </physiologicalReaction>
    <physiologicalReaction direction="right-to-left" evidence="9">
        <dbReference type="Rhea" id="RHEA:30801"/>
    </physiologicalReaction>
</comment>
<dbReference type="PANTHER" id="PTHR43658">
    <property type="entry name" value="SHORT-CHAIN DEHYDROGENASE/REDUCTASE"/>
    <property type="match status" value="1"/>
</dbReference>
<evidence type="ECO:0000256" key="8">
    <source>
        <dbReference type="ARBA" id="ARBA00050927"/>
    </source>
</evidence>
<protein>
    <recommendedName>
        <fullName evidence="15">3-hydroxyacyl-CoA dehydrogenase type-2</fullName>
        <ecNumber evidence="3">1.1.1.53</ecNumber>
    </recommendedName>
    <alternativeName>
        <fullName evidence="17">3-hydroxyacyl-CoA dehydrogenase type II</fullName>
    </alternativeName>
    <alternativeName>
        <fullName evidence="18">Mitochondrial ribonuclease P protein 2</fullName>
    </alternativeName>
    <alternativeName>
        <fullName evidence="16">Type II HADH</fullName>
    </alternativeName>
</protein>
<dbReference type="PRINTS" id="PR00080">
    <property type="entry name" value="SDRFAMILY"/>
</dbReference>
<gene>
    <name evidence="21" type="ORF">AB1Y20_015077</name>
</gene>
<reference evidence="21 22" key="1">
    <citation type="journal article" date="2024" name="Science">
        <title>Giant polyketide synthase enzymes in the biosynthesis of giant marine polyether toxins.</title>
        <authorList>
            <person name="Fallon T.R."/>
            <person name="Shende V.V."/>
            <person name="Wierzbicki I.H."/>
            <person name="Pendleton A.L."/>
            <person name="Watervoot N.F."/>
            <person name="Auber R.P."/>
            <person name="Gonzalez D.J."/>
            <person name="Wisecaver J.H."/>
            <person name="Moore B.S."/>
        </authorList>
    </citation>
    <scope>NUCLEOTIDE SEQUENCE [LARGE SCALE GENOMIC DNA]</scope>
    <source>
        <strain evidence="21 22">12B1</strain>
    </source>
</reference>
<comment type="catalytic activity">
    <reaction evidence="10">
        <text>3beta,7beta-dihydroxy-5beta-cholan-24-oate + NAD(+) = 3beta-hydroxy-7-oxo-5beta-cholan-24-oate + NADH + H(+)</text>
        <dbReference type="Rhea" id="RHEA:42024"/>
        <dbReference type="ChEBI" id="CHEBI:15378"/>
        <dbReference type="ChEBI" id="CHEBI:57540"/>
        <dbReference type="ChEBI" id="CHEBI:57945"/>
        <dbReference type="ChEBI" id="CHEBI:78602"/>
        <dbReference type="ChEBI" id="CHEBI:78603"/>
    </reaction>
    <physiologicalReaction direction="left-to-right" evidence="10">
        <dbReference type="Rhea" id="RHEA:42025"/>
    </physiologicalReaction>
</comment>
<comment type="catalytic activity">
    <reaction evidence="11">
        <text>ursodeoxycholate + NAD(+) = 7-oxolithocholate + NADH + H(+)</text>
        <dbReference type="Rhea" id="RHEA:42028"/>
        <dbReference type="ChEBI" id="CHEBI:15378"/>
        <dbReference type="ChEBI" id="CHEBI:57540"/>
        <dbReference type="ChEBI" id="CHEBI:57945"/>
        <dbReference type="ChEBI" id="CHEBI:78604"/>
        <dbReference type="ChEBI" id="CHEBI:78605"/>
    </reaction>
    <physiologicalReaction direction="left-to-right" evidence="11">
        <dbReference type="Rhea" id="RHEA:42029"/>
    </physiologicalReaction>
</comment>
<dbReference type="SUPFAM" id="SSF51735">
    <property type="entry name" value="NAD(P)-binding Rossmann-fold domains"/>
    <property type="match status" value="1"/>
</dbReference>
<feature type="domain" description="Ketoreductase" evidence="20">
    <location>
        <begin position="5"/>
        <end position="192"/>
    </location>
</feature>
<dbReference type="GO" id="GO:0047044">
    <property type="term" value="F:androstan-3-alpha,17-beta-diol dehydrogenase (NAD+) activity"/>
    <property type="evidence" value="ECO:0007669"/>
    <property type="project" value="UniProtKB-EC"/>
</dbReference>
<dbReference type="FunFam" id="3.40.50.720:FF:000215">
    <property type="entry name" value="3-hydroxyacyl-CoA dehydrogenase type-2"/>
    <property type="match status" value="1"/>
</dbReference>
<comment type="catalytic activity">
    <reaction evidence="5">
        <text>a (3S)-3-hydroxyacyl-CoA + NAD(+) = a 3-oxoacyl-CoA + NADH + H(+)</text>
        <dbReference type="Rhea" id="RHEA:22432"/>
        <dbReference type="ChEBI" id="CHEBI:15378"/>
        <dbReference type="ChEBI" id="CHEBI:57318"/>
        <dbReference type="ChEBI" id="CHEBI:57540"/>
        <dbReference type="ChEBI" id="CHEBI:57945"/>
        <dbReference type="ChEBI" id="CHEBI:90726"/>
        <dbReference type="EC" id="1.1.1.35"/>
    </reaction>
    <physiologicalReaction direction="left-to-right" evidence="5">
        <dbReference type="Rhea" id="RHEA:22433"/>
    </physiologicalReaction>
    <physiologicalReaction direction="right-to-left" evidence="5">
        <dbReference type="Rhea" id="RHEA:22434"/>
    </physiologicalReaction>
</comment>
<comment type="catalytic activity">
    <reaction evidence="6">
        <text>5alpha-androstane-3alpha,17beta-diol + NAD(+) = 17beta-hydroxy-5alpha-androstan-3-one + NADH + H(+)</text>
        <dbReference type="Rhea" id="RHEA:42004"/>
        <dbReference type="ChEBI" id="CHEBI:15378"/>
        <dbReference type="ChEBI" id="CHEBI:16330"/>
        <dbReference type="ChEBI" id="CHEBI:36713"/>
        <dbReference type="ChEBI" id="CHEBI:57540"/>
        <dbReference type="ChEBI" id="CHEBI:57945"/>
        <dbReference type="EC" id="1.1.1.53"/>
    </reaction>
    <physiologicalReaction direction="right-to-left" evidence="6">
        <dbReference type="Rhea" id="RHEA:42006"/>
    </physiologicalReaction>
</comment>
<dbReference type="AlphaFoldDB" id="A0AB34JZB8"/>
<dbReference type="EC" id="1.1.1.53" evidence="3"/>
<comment type="catalytic activity">
    <reaction evidence="4">
        <text>17beta-estradiol + NAD(+) = estrone + NADH + H(+)</text>
        <dbReference type="Rhea" id="RHEA:24612"/>
        <dbReference type="ChEBI" id="CHEBI:15378"/>
        <dbReference type="ChEBI" id="CHEBI:16469"/>
        <dbReference type="ChEBI" id="CHEBI:17263"/>
        <dbReference type="ChEBI" id="CHEBI:57540"/>
        <dbReference type="ChEBI" id="CHEBI:57945"/>
        <dbReference type="EC" id="1.1.1.62"/>
    </reaction>
    <physiologicalReaction direction="left-to-right" evidence="4">
        <dbReference type="Rhea" id="RHEA:24613"/>
    </physiologicalReaction>
</comment>
<dbReference type="PANTHER" id="PTHR43658:SF8">
    <property type="entry name" value="17-BETA-HYDROXYSTEROID DEHYDROGENASE 14-RELATED"/>
    <property type="match status" value="1"/>
</dbReference>
<dbReference type="EMBL" id="JBGBPQ010000003">
    <property type="protein sequence ID" value="KAL1526363.1"/>
    <property type="molecule type" value="Genomic_DNA"/>
</dbReference>
<evidence type="ECO:0000256" key="2">
    <source>
        <dbReference type="ARBA" id="ARBA00023002"/>
    </source>
</evidence>
<dbReference type="InterPro" id="IPR036291">
    <property type="entry name" value="NAD(P)-bd_dom_sf"/>
</dbReference>
<evidence type="ECO:0000256" key="3">
    <source>
        <dbReference type="ARBA" id="ARBA00024071"/>
    </source>
</evidence>
<comment type="catalytic activity">
    <reaction evidence="14">
        <text>11-dehydrocorticosterone + NAD(+) = pregn-4-ene-3,11,20,21-tetraone + NADH + H(+)</text>
        <dbReference type="Rhea" id="RHEA:42020"/>
        <dbReference type="ChEBI" id="CHEBI:15378"/>
        <dbReference type="ChEBI" id="CHEBI:57540"/>
        <dbReference type="ChEBI" id="CHEBI:57945"/>
        <dbReference type="ChEBI" id="CHEBI:78600"/>
        <dbReference type="ChEBI" id="CHEBI:78601"/>
    </reaction>
    <physiologicalReaction direction="left-to-right" evidence="14">
        <dbReference type="Rhea" id="RHEA:42021"/>
    </physiologicalReaction>
</comment>
<dbReference type="GO" id="GO:0004303">
    <property type="term" value="F:estradiol 17-beta-dehydrogenase [NAD(P)+] activity"/>
    <property type="evidence" value="ECO:0007669"/>
    <property type="project" value="UniProtKB-EC"/>
</dbReference>
<evidence type="ECO:0000256" key="1">
    <source>
        <dbReference type="ARBA" id="ARBA00006484"/>
    </source>
</evidence>
<evidence type="ECO:0000256" key="11">
    <source>
        <dbReference type="ARBA" id="ARBA00051831"/>
    </source>
</evidence>
<evidence type="ECO:0000259" key="20">
    <source>
        <dbReference type="SMART" id="SM00822"/>
    </source>
</evidence>
<comment type="catalytic activity">
    <reaction evidence="8">
        <text>cortisol + NAD(+) = 11beta,17alpha-dihydroxypregn-4-ene-3,20,21-trione + NADH + H(+)</text>
        <dbReference type="Rhea" id="RHEA:42012"/>
        <dbReference type="ChEBI" id="CHEBI:15378"/>
        <dbReference type="ChEBI" id="CHEBI:17650"/>
        <dbReference type="ChEBI" id="CHEBI:57540"/>
        <dbReference type="ChEBI" id="CHEBI:57945"/>
        <dbReference type="ChEBI" id="CHEBI:78595"/>
    </reaction>
    <physiologicalReaction direction="left-to-right" evidence="8">
        <dbReference type="Rhea" id="RHEA:42013"/>
    </physiologicalReaction>
</comment>
<dbReference type="InterPro" id="IPR057326">
    <property type="entry name" value="KR_dom"/>
</dbReference>
<comment type="catalytic activity">
    <reaction evidence="13">
        <text>cortisone + NAD(+) = 17alpha-hydroxypregn-4-en-3,11,20-trione-21-al + NADH + H(+)</text>
        <dbReference type="Rhea" id="RHEA:42016"/>
        <dbReference type="ChEBI" id="CHEBI:15378"/>
        <dbReference type="ChEBI" id="CHEBI:16962"/>
        <dbReference type="ChEBI" id="CHEBI:57540"/>
        <dbReference type="ChEBI" id="CHEBI:57945"/>
        <dbReference type="ChEBI" id="CHEBI:78596"/>
    </reaction>
    <physiologicalReaction direction="left-to-right" evidence="13">
        <dbReference type="Rhea" id="RHEA:42017"/>
    </physiologicalReaction>
</comment>
<evidence type="ECO:0000256" key="19">
    <source>
        <dbReference type="RuleBase" id="RU000363"/>
    </source>
</evidence>
<comment type="caution">
    <text evidence="21">The sequence shown here is derived from an EMBL/GenBank/DDBJ whole genome shotgun (WGS) entry which is preliminary data.</text>
</comment>
<dbReference type="SMART" id="SM00822">
    <property type="entry name" value="PKS_KR"/>
    <property type="match status" value="1"/>
</dbReference>
<organism evidence="21 22">
    <name type="scientific">Prymnesium parvum</name>
    <name type="common">Toxic golden alga</name>
    <dbReference type="NCBI Taxonomy" id="97485"/>
    <lineage>
        <taxon>Eukaryota</taxon>
        <taxon>Haptista</taxon>
        <taxon>Haptophyta</taxon>
        <taxon>Prymnesiophyceae</taxon>
        <taxon>Prymnesiales</taxon>
        <taxon>Prymnesiaceae</taxon>
        <taxon>Prymnesium</taxon>
    </lineage>
</organism>
<comment type="catalytic activity">
    <reaction evidence="7">
        <text>17beta-hydroxy-5alpha-androstan-3-one + NAD(+) = 5alpha-androstan-3,17-dione + NADH + H(+)</text>
        <dbReference type="Rhea" id="RHEA:41992"/>
        <dbReference type="ChEBI" id="CHEBI:15378"/>
        <dbReference type="ChEBI" id="CHEBI:15994"/>
        <dbReference type="ChEBI" id="CHEBI:16330"/>
        <dbReference type="ChEBI" id="CHEBI:57540"/>
        <dbReference type="ChEBI" id="CHEBI:57945"/>
    </reaction>
    <physiologicalReaction direction="left-to-right" evidence="7">
        <dbReference type="Rhea" id="RHEA:41993"/>
    </physiologicalReaction>
</comment>
<dbReference type="Gene3D" id="3.40.50.720">
    <property type="entry name" value="NAD(P)-binding Rossmann-like Domain"/>
    <property type="match status" value="1"/>
</dbReference>
<evidence type="ECO:0000313" key="22">
    <source>
        <dbReference type="Proteomes" id="UP001515480"/>
    </source>
</evidence>
<accession>A0AB34JZB8</accession>
<evidence type="ECO:0000256" key="5">
    <source>
        <dbReference type="ARBA" id="ARBA00050141"/>
    </source>
</evidence>
<evidence type="ECO:0000256" key="9">
    <source>
        <dbReference type="ARBA" id="ARBA00051004"/>
    </source>
</evidence>
<keyword evidence="22" id="KW-1185">Reference proteome</keyword>
<evidence type="ECO:0000256" key="12">
    <source>
        <dbReference type="ARBA" id="ARBA00052095"/>
    </source>
</evidence>
<evidence type="ECO:0000256" key="16">
    <source>
        <dbReference type="ARBA" id="ARBA00079624"/>
    </source>
</evidence>
<dbReference type="InterPro" id="IPR002347">
    <property type="entry name" value="SDR_fam"/>
</dbReference>